<organism evidence="2 3">
    <name type="scientific">Pseudomonas panipatensis</name>
    <dbReference type="NCBI Taxonomy" id="428992"/>
    <lineage>
        <taxon>Bacteria</taxon>
        <taxon>Pseudomonadati</taxon>
        <taxon>Pseudomonadota</taxon>
        <taxon>Gammaproteobacteria</taxon>
        <taxon>Pseudomonadales</taxon>
        <taxon>Pseudomonadaceae</taxon>
        <taxon>Pseudomonas</taxon>
    </lineage>
</organism>
<protein>
    <submittedName>
        <fullName evidence="2">Uncharacterized protein</fullName>
    </submittedName>
</protein>
<evidence type="ECO:0000313" key="3">
    <source>
        <dbReference type="Proteomes" id="UP000199636"/>
    </source>
</evidence>
<accession>A0A1G8E5N8</accession>
<dbReference type="EMBL" id="FNDS01000002">
    <property type="protein sequence ID" value="SDH65164.1"/>
    <property type="molecule type" value="Genomic_DNA"/>
</dbReference>
<dbReference type="Proteomes" id="UP000199636">
    <property type="component" value="Unassembled WGS sequence"/>
</dbReference>
<name>A0A1G8E5N8_9PSED</name>
<feature type="compositionally biased region" description="Low complexity" evidence="1">
    <location>
        <begin position="287"/>
        <end position="296"/>
    </location>
</feature>
<reference evidence="3" key="1">
    <citation type="submission" date="2016-10" db="EMBL/GenBank/DDBJ databases">
        <authorList>
            <person name="Varghese N."/>
            <person name="Submissions S."/>
        </authorList>
    </citation>
    <scope>NUCLEOTIDE SEQUENCE [LARGE SCALE GENOMIC DNA]</scope>
    <source>
        <strain evidence="3">CCM 7469</strain>
    </source>
</reference>
<evidence type="ECO:0000313" key="2">
    <source>
        <dbReference type="EMBL" id="SDH65164.1"/>
    </source>
</evidence>
<feature type="region of interest" description="Disordered" evidence="1">
    <location>
        <begin position="287"/>
        <end position="308"/>
    </location>
</feature>
<gene>
    <name evidence="2" type="ORF">SAMN05216272_102344</name>
</gene>
<keyword evidence="3" id="KW-1185">Reference proteome</keyword>
<sequence length="308" mass="35172">MTPFTPVVNLGRLAPRKESPFVPKPTRRLLWPLTLLLLVVCRLAPADELYYLGQRIPDIQRPWNSADYQQLIEALKKIEESQKNSLPRRSGEFTGPIYQRMVSEDNFRPQMNIYAPLELRQNEAREVLFKLKELMRLYFDFRAAKQPYGAEALGLMSYSLREQAILFNLTVEFWMTLAQSEQRNPVRLQGMREAKAAASMLTSSALDYLGLTAQFERQDLVLYSAELSKQMPELFVHLPGEVRGQLLARIRQFAEQHPDAEVRDNLRDLLPVLQALQADMQRQLAAPAKGAAAPKALDLSVPPPEAKQ</sequence>
<dbReference type="AlphaFoldDB" id="A0A1G8E5N8"/>
<evidence type="ECO:0000256" key="1">
    <source>
        <dbReference type="SAM" id="MobiDB-lite"/>
    </source>
</evidence>
<proteinExistence type="predicted"/>